<dbReference type="InterPro" id="IPR036452">
    <property type="entry name" value="Ribo_hydro-like"/>
</dbReference>
<evidence type="ECO:0000313" key="5">
    <source>
        <dbReference type="Proteomes" id="UP001183643"/>
    </source>
</evidence>
<gene>
    <name evidence="4" type="ORF">J2S41_002150</name>
</gene>
<comment type="caution">
    <text evidence="4">The sequence shown here is derived from an EMBL/GenBank/DDBJ whole genome shotgun (WGS) entry which is preliminary data.</text>
</comment>
<dbReference type="GO" id="GO:0005829">
    <property type="term" value="C:cytosol"/>
    <property type="evidence" value="ECO:0007669"/>
    <property type="project" value="TreeGrafter"/>
</dbReference>
<dbReference type="Pfam" id="PF01156">
    <property type="entry name" value="IU_nuc_hydro"/>
    <property type="match status" value="1"/>
</dbReference>
<dbReference type="PANTHER" id="PTHR12304">
    <property type="entry name" value="INOSINE-URIDINE PREFERRING NUCLEOSIDE HYDROLASE"/>
    <property type="match status" value="1"/>
</dbReference>
<feature type="domain" description="Inosine/uridine-preferring nucleoside hydrolase" evidence="3">
    <location>
        <begin position="28"/>
        <end position="328"/>
    </location>
</feature>
<keyword evidence="2" id="KW-0326">Glycosidase</keyword>
<dbReference type="PANTHER" id="PTHR12304:SF46">
    <property type="entry name" value="INOSINE-ADENOSINE-GUANOSINE-NUCLEOSIDE HYDROLASE"/>
    <property type="match status" value="1"/>
</dbReference>
<protein>
    <submittedName>
        <fullName evidence="4">Inosine-uridine nucleoside N-ribohydrolase</fullName>
    </submittedName>
</protein>
<accession>A0AAE3YMT1</accession>
<dbReference type="Gene3D" id="3.90.245.10">
    <property type="entry name" value="Ribonucleoside hydrolase-like"/>
    <property type="match status" value="1"/>
</dbReference>
<dbReference type="SUPFAM" id="SSF53590">
    <property type="entry name" value="Nucleoside hydrolase"/>
    <property type="match status" value="1"/>
</dbReference>
<organism evidence="4 5">
    <name type="scientific">Catenuloplanes atrovinosus</name>
    <dbReference type="NCBI Taxonomy" id="137266"/>
    <lineage>
        <taxon>Bacteria</taxon>
        <taxon>Bacillati</taxon>
        <taxon>Actinomycetota</taxon>
        <taxon>Actinomycetes</taxon>
        <taxon>Micromonosporales</taxon>
        <taxon>Micromonosporaceae</taxon>
        <taxon>Catenuloplanes</taxon>
    </lineage>
</organism>
<keyword evidence="1" id="KW-0378">Hydrolase</keyword>
<name>A0AAE3YMT1_9ACTN</name>
<dbReference type="RefSeq" id="WP_310366256.1">
    <property type="nucleotide sequence ID" value="NZ_JAVDYB010000001.1"/>
</dbReference>
<dbReference type="GO" id="GO:0006152">
    <property type="term" value="P:purine nucleoside catabolic process"/>
    <property type="evidence" value="ECO:0007669"/>
    <property type="project" value="TreeGrafter"/>
</dbReference>
<dbReference type="EMBL" id="JAVDYB010000001">
    <property type="protein sequence ID" value="MDR7275372.1"/>
    <property type="molecule type" value="Genomic_DNA"/>
</dbReference>
<keyword evidence="5" id="KW-1185">Reference proteome</keyword>
<evidence type="ECO:0000313" key="4">
    <source>
        <dbReference type="EMBL" id="MDR7275372.1"/>
    </source>
</evidence>
<dbReference type="GO" id="GO:0008477">
    <property type="term" value="F:purine nucleosidase activity"/>
    <property type="evidence" value="ECO:0007669"/>
    <property type="project" value="TreeGrafter"/>
</dbReference>
<evidence type="ECO:0000256" key="1">
    <source>
        <dbReference type="ARBA" id="ARBA00022801"/>
    </source>
</evidence>
<dbReference type="InterPro" id="IPR001910">
    <property type="entry name" value="Inosine/uridine_hydrolase_dom"/>
</dbReference>
<dbReference type="InterPro" id="IPR023186">
    <property type="entry name" value="IUNH"/>
</dbReference>
<evidence type="ECO:0000256" key="2">
    <source>
        <dbReference type="ARBA" id="ARBA00023295"/>
    </source>
</evidence>
<proteinExistence type="predicted"/>
<sequence>MRRLLSVPLMLLLLLVSGFTAVRHPLAVIYDSDLDFDDASTLAMLCEQDRRGRISLRAVTVAENGFGLPGRALTHARSILDECGLPGVPIAAGAAGRGVHPAPAELVTAIETVLTDALGDAGHGVPDTRETAPELIARTARSSPDGVVVLATGALTNVADALADPRVARRVDAVRVMGGALEVGGNLFGSALPGFDNSQEFNMWLDPVSAALVLDRARVDLVPLDATRFVPITTDFVARLGAQRSAPAADITYRIVSHPILAALIAQDVMYWWDALAAVSLLHPAVITAEARVRVTVVQDGPQSGRTVTGPHGSRVRAALAADGPRFEELFLRALNGA</sequence>
<dbReference type="AlphaFoldDB" id="A0AAE3YMT1"/>
<dbReference type="Proteomes" id="UP001183643">
    <property type="component" value="Unassembled WGS sequence"/>
</dbReference>
<reference evidence="4" key="1">
    <citation type="submission" date="2023-07" db="EMBL/GenBank/DDBJ databases">
        <title>Sequencing the genomes of 1000 actinobacteria strains.</title>
        <authorList>
            <person name="Klenk H.-P."/>
        </authorList>
    </citation>
    <scope>NUCLEOTIDE SEQUENCE</scope>
    <source>
        <strain evidence="4">DSM 44707</strain>
    </source>
</reference>
<evidence type="ECO:0000259" key="3">
    <source>
        <dbReference type="Pfam" id="PF01156"/>
    </source>
</evidence>